<feature type="region of interest" description="Disordered" evidence="1">
    <location>
        <begin position="1"/>
        <end position="26"/>
    </location>
</feature>
<comment type="caution">
    <text evidence="2">The sequence shown here is derived from an EMBL/GenBank/DDBJ whole genome shotgun (WGS) entry which is preliminary data.</text>
</comment>
<keyword evidence="3" id="KW-1185">Reference proteome</keyword>
<organism evidence="2 3">
    <name type="scientific">Amblyomma americanum</name>
    <name type="common">Lone star tick</name>
    <dbReference type="NCBI Taxonomy" id="6943"/>
    <lineage>
        <taxon>Eukaryota</taxon>
        <taxon>Metazoa</taxon>
        <taxon>Ecdysozoa</taxon>
        <taxon>Arthropoda</taxon>
        <taxon>Chelicerata</taxon>
        <taxon>Arachnida</taxon>
        <taxon>Acari</taxon>
        <taxon>Parasitiformes</taxon>
        <taxon>Ixodida</taxon>
        <taxon>Ixodoidea</taxon>
        <taxon>Ixodidae</taxon>
        <taxon>Amblyomminae</taxon>
        <taxon>Amblyomma</taxon>
    </lineage>
</organism>
<name>A0AAQ4D930_AMBAM</name>
<proteinExistence type="predicted"/>
<dbReference type="Proteomes" id="UP001321473">
    <property type="component" value="Unassembled WGS sequence"/>
</dbReference>
<evidence type="ECO:0000313" key="2">
    <source>
        <dbReference type="EMBL" id="KAK8758970.1"/>
    </source>
</evidence>
<dbReference type="AlphaFoldDB" id="A0AAQ4D930"/>
<protein>
    <submittedName>
        <fullName evidence="2">Uncharacterized protein</fullName>
    </submittedName>
</protein>
<sequence length="103" mass="11057">MDAGTFYGSARLREHSLGRQKASTSSAQALLARIADGDVSDGDFSDDEVEECAGIVTSSEEPVAAHHSVSSSDEDEKENVTRLPPKRKKTQRHEPQGTASSIQ</sequence>
<accession>A0AAQ4D930</accession>
<reference evidence="2 3" key="1">
    <citation type="journal article" date="2023" name="Arcadia Sci">
        <title>De novo assembly of a long-read Amblyomma americanum tick genome.</title>
        <authorList>
            <person name="Chou S."/>
            <person name="Poskanzer K.E."/>
            <person name="Rollins M."/>
            <person name="Thuy-Boun P.S."/>
        </authorList>
    </citation>
    <scope>NUCLEOTIDE SEQUENCE [LARGE SCALE GENOMIC DNA]</scope>
    <source>
        <strain evidence="2">F_SG_1</strain>
        <tissue evidence="2">Salivary glands</tissue>
    </source>
</reference>
<evidence type="ECO:0000313" key="3">
    <source>
        <dbReference type="Proteomes" id="UP001321473"/>
    </source>
</evidence>
<dbReference type="EMBL" id="JARKHS020033541">
    <property type="protein sequence ID" value="KAK8758970.1"/>
    <property type="molecule type" value="Genomic_DNA"/>
</dbReference>
<feature type="region of interest" description="Disordered" evidence="1">
    <location>
        <begin position="54"/>
        <end position="103"/>
    </location>
</feature>
<gene>
    <name evidence="2" type="ORF">V5799_003395</name>
</gene>
<evidence type="ECO:0000256" key="1">
    <source>
        <dbReference type="SAM" id="MobiDB-lite"/>
    </source>
</evidence>